<gene>
    <name evidence="2" type="primary">CHD-Z</name>
</gene>
<evidence type="ECO:0000313" key="2">
    <source>
        <dbReference type="EMBL" id="ADB90544.1"/>
    </source>
</evidence>
<protein>
    <submittedName>
        <fullName evidence="2">Chromo-helicase-DNA binding protein</fullName>
    </submittedName>
</protein>
<dbReference type="GO" id="GO:0004386">
    <property type="term" value="F:helicase activity"/>
    <property type="evidence" value="ECO:0007669"/>
    <property type="project" value="UniProtKB-KW"/>
</dbReference>
<reference evidence="2" key="2">
    <citation type="journal article" date="2010" name="Theriogenology">
        <title>Validation of Spilornis cheela hoya TaqMan probes for potential gender identification of many Accipitridae species.</title>
        <authorList>
            <person name="Chou T.C."/>
            <person name="Yao C.T."/>
            <person name="Su S.H."/>
            <person name="Hung Y.C."/>
            <person name="Chen W.S."/>
            <person name="Cheng C.C."/>
            <person name="Tseng C.N."/>
            <person name="Wang H.M."/>
            <person name="Chou Y.C."/>
            <person name="Li S.S."/>
            <person name="Gu D.L."/>
            <person name="Chang H.W."/>
        </authorList>
    </citation>
    <scope>NUCLEOTIDE SEQUENCE</scope>
</reference>
<evidence type="ECO:0000256" key="1">
    <source>
        <dbReference type="SAM" id="MobiDB-lite"/>
    </source>
</evidence>
<feature type="non-terminal residue" evidence="2">
    <location>
        <position position="52"/>
    </location>
</feature>
<keyword evidence="2" id="KW-0378">Hydrolase</keyword>
<feature type="non-terminal residue" evidence="2">
    <location>
        <position position="1"/>
    </location>
</feature>
<proteinExistence type="predicted"/>
<keyword evidence="2" id="KW-0347">Helicase</keyword>
<feature type="region of interest" description="Disordered" evidence="1">
    <location>
        <begin position="30"/>
        <end position="52"/>
    </location>
</feature>
<sequence length="52" mass="5573">LPRMRNCAKPGSALMEVKGDAVGAEDTLDPIVTPSQKENGLKNVHRGTNMPK</sequence>
<name>D6BQ88_9AVES</name>
<dbReference type="AlphaFoldDB" id="D6BQ88"/>
<organism evidence="2">
    <name type="scientific">Accipiter trivirgatus</name>
    <name type="common">crested goshawk</name>
    <dbReference type="NCBI Taxonomy" id="210844"/>
    <lineage>
        <taxon>Eukaryota</taxon>
        <taxon>Metazoa</taxon>
        <taxon>Chordata</taxon>
        <taxon>Craniata</taxon>
        <taxon>Vertebrata</taxon>
        <taxon>Euteleostomi</taxon>
        <taxon>Archelosauria</taxon>
        <taxon>Archosauria</taxon>
        <taxon>Dinosauria</taxon>
        <taxon>Saurischia</taxon>
        <taxon>Theropoda</taxon>
        <taxon>Coelurosauria</taxon>
        <taxon>Aves</taxon>
        <taxon>Neognathae</taxon>
        <taxon>Neoaves</taxon>
        <taxon>Telluraves</taxon>
        <taxon>Accipitrimorphae</taxon>
        <taxon>Accipitriformes</taxon>
        <taxon>Accipitridae</taxon>
        <taxon>Accipitrinae</taxon>
        <taxon>Accipiter</taxon>
    </lineage>
</organism>
<keyword evidence="2" id="KW-0067">ATP-binding</keyword>
<dbReference type="EMBL" id="FJ896034">
    <property type="protein sequence ID" value="ADB90544.1"/>
    <property type="molecule type" value="Genomic_DNA"/>
</dbReference>
<accession>D6BQ88</accession>
<reference evidence="2" key="1">
    <citation type="submission" date="2009-04" db="EMBL/GenBank/DDBJ databases">
        <authorList>
            <person name="Hung Y.-C."/>
            <person name="Cheng W.-S."/>
            <person name="Su S.-H."/>
            <person name="Tao C.-T."/>
            <person name="Cheng C.-C."/>
            <person name="Chou Y.C."/>
            <person name="Chang H.-W."/>
        </authorList>
    </citation>
    <scope>NUCLEOTIDE SEQUENCE</scope>
</reference>
<keyword evidence="2" id="KW-0547">Nucleotide-binding</keyword>